<sequence length="41" mass="4195">MMMSDLKMLIARSGNTLLVDALGALSLAVMLIAALHLPGAA</sequence>
<feature type="transmembrane region" description="Helical" evidence="1">
    <location>
        <begin position="21"/>
        <end position="39"/>
    </location>
</feature>
<evidence type="ECO:0000313" key="3">
    <source>
        <dbReference type="Proteomes" id="UP001265259"/>
    </source>
</evidence>
<evidence type="ECO:0000313" key="2">
    <source>
        <dbReference type="EMBL" id="MDT0684020.1"/>
    </source>
</evidence>
<protein>
    <submittedName>
        <fullName evidence="2">Uncharacterized protein</fullName>
    </submittedName>
</protein>
<comment type="caution">
    <text evidence="2">The sequence shown here is derived from an EMBL/GenBank/DDBJ whole genome shotgun (WGS) entry which is preliminary data.</text>
</comment>
<dbReference type="RefSeq" id="WP_311693087.1">
    <property type="nucleotide sequence ID" value="NZ_JAVRHL010000003.1"/>
</dbReference>
<dbReference type="EMBL" id="JAVRHL010000003">
    <property type="protein sequence ID" value="MDT0684020.1"/>
    <property type="molecule type" value="Genomic_DNA"/>
</dbReference>
<dbReference type="Proteomes" id="UP001265259">
    <property type="component" value="Unassembled WGS sequence"/>
</dbReference>
<proteinExistence type="predicted"/>
<reference evidence="2 3" key="1">
    <citation type="submission" date="2023-09" db="EMBL/GenBank/DDBJ databases">
        <authorList>
            <person name="Rey-Velasco X."/>
        </authorList>
    </citation>
    <scope>NUCLEOTIDE SEQUENCE [LARGE SCALE GENOMIC DNA]</scope>
    <source>
        <strain evidence="2 3">F158</strain>
    </source>
</reference>
<keyword evidence="3" id="KW-1185">Reference proteome</keyword>
<keyword evidence="1" id="KW-0812">Transmembrane</keyword>
<accession>A0ABU3DJX9</accession>
<evidence type="ECO:0000256" key="1">
    <source>
        <dbReference type="SAM" id="Phobius"/>
    </source>
</evidence>
<name>A0ABU3DJX9_9RHOB</name>
<organism evidence="2 3">
    <name type="scientific">Tropicimonas omnivorans</name>
    <dbReference type="NCBI Taxonomy" id="3075590"/>
    <lineage>
        <taxon>Bacteria</taxon>
        <taxon>Pseudomonadati</taxon>
        <taxon>Pseudomonadota</taxon>
        <taxon>Alphaproteobacteria</taxon>
        <taxon>Rhodobacterales</taxon>
        <taxon>Roseobacteraceae</taxon>
        <taxon>Tropicimonas</taxon>
    </lineage>
</organism>
<keyword evidence="1" id="KW-1133">Transmembrane helix</keyword>
<keyword evidence="1" id="KW-0472">Membrane</keyword>
<gene>
    <name evidence="2" type="ORF">RM543_15120</name>
</gene>